<dbReference type="InterPro" id="IPR036497">
    <property type="entry name" value="GLTP_sf"/>
</dbReference>
<sequence>MKKGEGKEMEKKWSDIRLATEELSLVNPEEKNISTLAFLGVSNLVLQVLDKIGPSMLVLRQDIQRNIERVEELYLSDPTLYSSLVDILKEEAEGSIRKTESCTKAVVWLTRLLGGIRSIDFGVTLLGKLEKDPSSSLEQAVEEAYKNTLKPWHGWISSAAYKVALKLVPEREIFISLLMGEGQDYGALKEDIMKLVTMLQPLLDETYTLLRTYRLDRLKST</sequence>
<dbReference type="SUPFAM" id="SSF110004">
    <property type="entry name" value="Glycolipid transfer protein, GLTP"/>
    <property type="match status" value="1"/>
</dbReference>
<evidence type="ECO:0000259" key="1">
    <source>
        <dbReference type="Pfam" id="PF08718"/>
    </source>
</evidence>
<organism evidence="2 3">
    <name type="scientific">Elaeis guineensis var. tenera</name>
    <name type="common">Oil palm</name>
    <dbReference type="NCBI Taxonomy" id="51953"/>
    <lineage>
        <taxon>Eukaryota</taxon>
        <taxon>Viridiplantae</taxon>
        <taxon>Streptophyta</taxon>
        <taxon>Embryophyta</taxon>
        <taxon>Tracheophyta</taxon>
        <taxon>Spermatophyta</taxon>
        <taxon>Magnoliopsida</taxon>
        <taxon>Liliopsida</taxon>
        <taxon>Arecaceae</taxon>
        <taxon>Arecoideae</taxon>
        <taxon>Cocoseae</taxon>
        <taxon>Elaeidinae</taxon>
        <taxon>Elaeis</taxon>
    </lineage>
</organism>
<accession>A0A8N4EUU2</accession>
<dbReference type="AlphaFoldDB" id="A0A8N4EUU2"/>
<dbReference type="OrthoDB" id="205255at2759"/>
<dbReference type="GO" id="GO:1902387">
    <property type="term" value="F:ceramide 1-phosphate binding"/>
    <property type="evidence" value="ECO:0007669"/>
    <property type="project" value="TreeGrafter"/>
</dbReference>
<name>A0A8N4EUU2_ELAGV</name>
<dbReference type="Gene3D" id="1.10.3520.10">
    <property type="entry name" value="Glycolipid transfer protein"/>
    <property type="match status" value="1"/>
</dbReference>
<evidence type="ECO:0000313" key="2">
    <source>
        <dbReference type="Proteomes" id="UP000504607"/>
    </source>
</evidence>
<gene>
    <name evidence="3" type="primary">LOC105037887</name>
</gene>
<dbReference type="Proteomes" id="UP000504607">
    <property type="component" value="Chromosome 2"/>
</dbReference>
<evidence type="ECO:0000313" key="3">
    <source>
        <dbReference type="RefSeq" id="XP_029118267.1"/>
    </source>
</evidence>
<feature type="domain" description="Glycolipid transfer protein" evidence="1">
    <location>
        <begin position="33"/>
        <end position="179"/>
    </location>
</feature>
<dbReference type="Pfam" id="PF08718">
    <property type="entry name" value="GLTP"/>
    <property type="match status" value="1"/>
</dbReference>
<dbReference type="InterPro" id="IPR014830">
    <property type="entry name" value="Glycolipid_transfer_prot_dom"/>
</dbReference>
<dbReference type="PANTHER" id="PTHR10219:SF34">
    <property type="entry name" value="GLYCOLIPID TRANSFER PROTEIN 3"/>
    <property type="match status" value="1"/>
</dbReference>
<keyword evidence="2" id="KW-1185">Reference proteome</keyword>
<dbReference type="PANTHER" id="PTHR10219">
    <property type="entry name" value="GLYCOLIPID TRANSFER PROTEIN-RELATED"/>
    <property type="match status" value="1"/>
</dbReference>
<protein>
    <submittedName>
        <fullName evidence="3">Glycolipid transfer protein 3 isoform X1</fullName>
    </submittedName>
</protein>
<dbReference type="GO" id="GO:1902388">
    <property type="term" value="F:ceramide 1-phosphate transfer activity"/>
    <property type="evidence" value="ECO:0007669"/>
    <property type="project" value="TreeGrafter"/>
</dbReference>
<reference evidence="3" key="1">
    <citation type="submission" date="2025-08" db="UniProtKB">
        <authorList>
            <consortium name="RefSeq"/>
        </authorList>
    </citation>
    <scope>IDENTIFICATION</scope>
</reference>
<dbReference type="RefSeq" id="XP_029118267.1">
    <property type="nucleotide sequence ID" value="XM_029262434.1"/>
</dbReference>
<dbReference type="GO" id="GO:0005829">
    <property type="term" value="C:cytosol"/>
    <property type="evidence" value="ECO:0007669"/>
    <property type="project" value="TreeGrafter"/>
</dbReference>
<dbReference type="GO" id="GO:0016020">
    <property type="term" value="C:membrane"/>
    <property type="evidence" value="ECO:0007669"/>
    <property type="project" value="TreeGrafter"/>
</dbReference>
<proteinExistence type="predicted"/>